<dbReference type="VEuPathDB" id="MicrosporidiaDB:A0H76_2747"/>
<keyword evidence="2" id="KW-0472">Membrane</keyword>
<name>A0A1X0QDZ9_9MICR</name>
<dbReference type="VEuPathDB" id="MicrosporidiaDB:HERIO_120"/>
<feature type="transmembrane region" description="Helical" evidence="2">
    <location>
        <begin position="131"/>
        <end position="152"/>
    </location>
</feature>
<dbReference type="Proteomes" id="UP000192356">
    <property type="component" value="Unassembled WGS sequence"/>
</dbReference>
<reference evidence="3 4" key="1">
    <citation type="journal article" date="2017" name="Environ. Microbiol.">
        <title>Decay of the glycolytic pathway and adaptation to intranuclear parasitism within Enterocytozoonidae microsporidia.</title>
        <authorList>
            <person name="Wiredu Boakye D."/>
            <person name="Jaroenlak P."/>
            <person name="Prachumwat A."/>
            <person name="Williams T.A."/>
            <person name="Bateman K.S."/>
            <person name="Itsathitphaisarn O."/>
            <person name="Sritunyalucksana K."/>
            <person name="Paszkiewicz K.H."/>
            <person name="Moore K.A."/>
            <person name="Stentiford G.D."/>
            <person name="Williams B.A."/>
        </authorList>
    </citation>
    <scope>NUCLEOTIDE SEQUENCE [LARGE SCALE GENOMIC DNA]</scope>
    <source>
        <strain evidence="3 4">GB1</strain>
    </source>
</reference>
<evidence type="ECO:0000256" key="2">
    <source>
        <dbReference type="SAM" id="Phobius"/>
    </source>
</evidence>
<proteinExistence type="predicted"/>
<feature type="region of interest" description="Disordered" evidence="1">
    <location>
        <begin position="1"/>
        <end position="46"/>
    </location>
</feature>
<evidence type="ECO:0000256" key="1">
    <source>
        <dbReference type="SAM" id="MobiDB-lite"/>
    </source>
</evidence>
<feature type="region of interest" description="Disordered" evidence="1">
    <location>
        <begin position="60"/>
        <end position="86"/>
    </location>
</feature>
<comment type="caution">
    <text evidence="3">The sequence shown here is derived from an EMBL/GenBank/DDBJ whole genome shotgun (WGS) entry which is preliminary data.</text>
</comment>
<organism evidence="3 4">
    <name type="scientific">Hepatospora eriocheir</name>
    <dbReference type="NCBI Taxonomy" id="1081669"/>
    <lineage>
        <taxon>Eukaryota</taxon>
        <taxon>Fungi</taxon>
        <taxon>Fungi incertae sedis</taxon>
        <taxon>Microsporidia</taxon>
        <taxon>Hepatosporidae</taxon>
        <taxon>Hepatospora</taxon>
    </lineage>
</organism>
<protein>
    <submittedName>
        <fullName evidence="3">Uncharacterized protein</fullName>
    </submittedName>
</protein>
<evidence type="ECO:0000313" key="4">
    <source>
        <dbReference type="Proteomes" id="UP000192356"/>
    </source>
</evidence>
<feature type="compositionally biased region" description="Low complexity" evidence="1">
    <location>
        <begin position="29"/>
        <end position="46"/>
    </location>
</feature>
<keyword evidence="4" id="KW-1185">Reference proteome</keyword>
<dbReference type="AlphaFoldDB" id="A0A1X0QDZ9"/>
<feature type="transmembrane region" description="Helical" evidence="2">
    <location>
        <begin position="172"/>
        <end position="195"/>
    </location>
</feature>
<sequence>MTNNYQQQNDQAFNPNYVPNSLDNRTQHNPDYNNNHPNDNRMSYQNSNNQMQQPFEYNDQALNPNKAPYGFYPENRTPYNPGYNNNQHYDNQMSYQNPYNQMQQPLEYNNAGFSQNDPSCKEKDEKSTSSFWGTIFSTKFLIFSLIVLIIIINKLELSNDNYEIKNSEDGLFMLVFILIVLIILILFIKLIIYLIC</sequence>
<gene>
    <name evidence="3" type="ORF">HERIO_120</name>
</gene>
<dbReference type="EMBL" id="LVKB01000003">
    <property type="protein sequence ID" value="ORD98021.1"/>
    <property type="molecule type" value="Genomic_DNA"/>
</dbReference>
<keyword evidence="2" id="KW-0812">Transmembrane</keyword>
<accession>A0A1X0QDZ9</accession>
<evidence type="ECO:0000313" key="3">
    <source>
        <dbReference type="EMBL" id="ORD98021.1"/>
    </source>
</evidence>
<keyword evidence="2" id="KW-1133">Transmembrane helix</keyword>
<feature type="compositionally biased region" description="Polar residues" evidence="1">
    <location>
        <begin position="1"/>
        <end position="24"/>
    </location>
</feature>